<proteinExistence type="inferred from homology"/>
<dbReference type="SUPFAM" id="SSF110019">
    <property type="entry name" value="ERO1-like"/>
    <property type="match status" value="1"/>
</dbReference>
<sequence>CGVYFYFSQLEGQIDDCECSVNTVDYFNNLKIYPRLNSLLLKDFFRFYRVNLERGCPFWPDFKRCTTEHCSVETCSEGQVPAGLSTEAKNGKESSAHKYLKEAQNEEDCDENHGGLGAVDRTLSEETKEEFEKWQKYDESQDNFCETEGESLTDVKYVDLHRNPERFTGYKGVSSHRVWKSIYQENCFKPDHEHGPFTTSKNLGELCLEKRAFFRAISGLHTSITVHLCATHYTPSKTGFGSGNWGLNVPEFLKRFSTDQTDGEGPDRLKNLYFVYLLELRALAKAALYIEAQSFYTGDDVEDAEVKSAVTELLSIIKSFPNHFKESVLFPGKDEETAKLKEEFRQHFINITRIMDCVGCDKCRLWGKLQTEGLGTALKILFSGKLDSDLKMPQLKKNSFHLTRKEIVALFNAFGRLSTSVYQLENFRKLIKS</sequence>
<evidence type="ECO:0000256" key="7">
    <source>
        <dbReference type="ARBA" id="ARBA00022729"/>
    </source>
</evidence>
<keyword evidence="16" id="KW-1185">Reference proteome</keyword>
<evidence type="ECO:0000256" key="8">
    <source>
        <dbReference type="ARBA" id="ARBA00022824"/>
    </source>
</evidence>
<evidence type="ECO:0000256" key="10">
    <source>
        <dbReference type="ARBA" id="ARBA00022982"/>
    </source>
</evidence>
<keyword evidence="8" id="KW-0256">Endoplasmic reticulum</keyword>
<dbReference type="PANTHER" id="PTHR12613:SF0">
    <property type="entry name" value="ERO1-LIKE PROTEIN"/>
    <property type="match status" value="1"/>
</dbReference>
<keyword evidence="9" id="KW-0274">FAD</keyword>
<comment type="similarity">
    <text evidence="3">Belongs to the EROs family.</text>
</comment>
<feature type="non-terminal residue" evidence="17">
    <location>
        <position position="1"/>
    </location>
</feature>
<keyword evidence="10" id="KW-0249">Electron transport</keyword>
<keyword evidence="11" id="KW-0560">Oxidoreductase</keyword>
<dbReference type="RefSeq" id="XP_013779028.1">
    <property type="nucleotide sequence ID" value="XM_013923574.2"/>
</dbReference>
<keyword evidence="15" id="KW-0676">Redox-active center</keyword>
<evidence type="ECO:0000256" key="4">
    <source>
        <dbReference type="ARBA" id="ARBA00011802"/>
    </source>
</evidence>
<dbReference type="Pfam" id="PF04137">
    <property type="entry name" value="ERO1"/>
    <property type="match status" value="1"/>
</dbReference>
<organism evidence="16 17">
    <name type="scientific">Limulus polyphemus</name>
    <name type="common">Atlantic horseshoe crab</name>
    <dbReference type="NCBI Taxonomy" id="6850"/>
    <lineage>
        <taxon>Eukaryota</taxon>
        <taxon>Metazoa</taxon>
        <taxon>Ecdysozoa</taxon>
        <taxon>Arthropoda</taxon>
        <taxon>Chelicerata</taxon>
        <taxon>Merostomata</taxon>
        <taxon>Xiphosura</taxon>
        <taxon>Limulidae</taxon>
        <taxon>Limulus</taxon>
    </lineage>
</organism>
<dbReference type="GeneID" id="106463530"/>
<evidence type="ECO:0000256" key="12">
    <source>
        <dbReference type="ARBA" id="ARBA00023136"/>
    </source>
</evidence>
<evidence type="ECO:0000256" key="15">
    <source>
        <dbReference type="ARBA" id="ARBA00023284"/>
    </source>
</evidence>
<reference evidence="17" key="1">
    <citation type="submission" date="2025-08" db="UniProtKB">
        <authorList>
            <consortium name="RefSeq"/>
        </authorList>
    </citation>
    <scope>IDENTIFICATION</scope>
    <source>
        <tissue evidence="17">Muscle</tissue>
    </source>
</reference>
<comment type="cofactor">
    <cofactor evidence="1">
        <name>FAD</name>
        <dbReference type="ChEBI" id="CHEBI:57692"/>
    </cofactor>
</comment>
<gene>
    <name evidence="17" type="primary">LOC106463530</name>
</gene>
<keyword evidence="6" id="KW-0285">Flavoprotein</keyword>
<evidence type="ECO:0000313" key="17">
    <source>
        <dbReference type="RefSeq" id="XP_013779028.1"/>
    </source>
</evidence>
<keyword evidence="5" id="KW-0813">Transport</keyword>
<keyword evidence="13" id="KW-1015">Disulfide bond</keyword>
<dbReference type="InterPro" id="IPR007266">
    <property type="entry name" value="Ero1"/>
</dbReference>
<evidence type="ECO:0000313" key="16">
    <source>
        <dbReference type="Proteomes" id="UP000694941"/>
    </source>
</evidence>
<dbReference type="InterPro" id="IPR037192">
    <property type="entry name" value="ERO1-like_sf"/>
</dbReference>
<keyword evidence="7" id="KW-0732">Signal</keyword>
<accession>A0ABM1BC49</accession>
<evidence type="ECO:0000256" key="6">
    <source>
        <dbReference type="ARBA" id="ARBA00022630"/>
    </source>
</evidence>
<keyword evidence="12" id="KW-0472">Membrane</keyword>
<comment type="subunit">
    <text evidence="4">May function both as a monomer and a homodimer.</text>
</comment>
<comment type="subcellular location">
    <subcellularLocation>
        <location evidence="2">Endoplasmic reticulum membrane</location>
        <topology evidence="2">Peripheral membrane protein</topology>
        <orientation evidence="2">Lumenal side</orientation>
    </subcellularLocation>
</comment>
<evidence type="ECO:0000256" key="13">
    <source>
        <dbReference type="ARBA" id="ARBA00023157"/>
    </source>
</evidence>
<evidence type="ECO:0000256" key="14">
    <source>
        <dbReference type="ARBA" id="ARBA00023180"/>
    </source>
</evidence>
<evidence type="ECO:0000256" key="9">
    <source>
        <dbReference type="ARBA" id="ARBA00022827"/>
    </source>
</evidence>
<evidence type="ECO:0000256" key="5">
    <source>
        <dbReference type="ARBA" id="ARBA00022448"/>
    </source>
</evidence>
<protein>
    <submittedName>
        <fullName evidence="17">ERO1-like protein alpha</fullName>
    </submittedName>
</protein>
<evidence type="ECO:0000256" key="1">
    <source>
        <dbReference type="ARBA" id="ARBA00001974"/>
    </source>
</evidence>
<dbReference type="PANTHER" id="PTHR12613">
    <property type="entry name" value="ERO1-RELATED"/>
    <property type="match status" value="1"/>
</dbReference>
<evidence type="ECO:0000256" key="3">
    <source>
        <dbReference type="ARBA" id="ARBA00008277"/>
    </source>
</evidence>
<keyword evidence="14" id="KW-0325">Glycoprotein</keyword>
<evidence type="ECO:0000256" key="11">
    <source>
        <dbReference type="ARBA" id="ARBA00023002"/>
    </source>
</evidence>
<dbReference type="Proteomes" id="UP000694941">
    <property type="component" value="Unplaced"/>
</dbReference>
<name>A0ABM1BC49_LIMPO</name>
<evidence type="ECO:0000256" key="2">
    <source>
        <dbReference type="ARBA" id="ARBA00004367"/>
    </source>
</evidence>
<dbReference type="PIRSF" id="PIRSF017205">
    <property type="entry name" value="ERO1"/>
    <property type="match status" value="1"/>
</dbReference>